<feature type="region of interest" description="Disordered" evidence="1">
    <location>
        <begin position="1"/>
        <end position="29"/>
    </location>
</feature>
<protein>
    <submittedName>
        <fullName evidence="2">Uncharacterized protein</fullName>
    </submittedName>
</protein>
<feature type="compositionally biased region" description="Polar residues" evidence="1">
    <location>
        <begin position="1"/>
        <end position="15"/>
    </location>
</feature>
<keyword evidence="3" id="KW-1185">Reference proteome</keyword>
<gene>
    <name evidence="2" type="ORF">NDU88_004916</name>
</gene>
<dbReference type="Proteomes" id="UP001066276">
    <property type="component" value="Chromosome 11"/>
</dbReference>
<sequence length="120" mass="13353">MEQYNTSTPLPQRQTRLGGPGEAVEEPAIGGEPTCADLLAAIQGFRVALEGKIETVAVEVNLLRDDLCKATDDYRVHIAMKWLSDSHRERLMALLHSTEIISALKDMPSGKFRRSDSRFL</sequence>
<evidence type="ECO:0000313" key="3">
    <source>
        <dbReference type="Proteomes" id="UP001066276"/>
    </source>
</evidence>
<organism evidence="2 3">
    <name type="scientific">Pleurodeles waltl</name>
    <name type="common">Iberian ribbed newt</name>
    <dbReference type="NCBI Taxonomy" id="8319"/>
    <lineage>
        <taxon>Eukaryota</taxon>
        <taxon>Metazoa</taxon>
        <taxon>Chordata</taxon>
        <taxon>Craniata</taxon>
        <taxon>Vertebrata</taxon>
        <taxon>Euteleostomi</taxon>
        <taxon>Amphibia</taxon>
        <taxon>Batrachia</taxon>
        <taxon>Caudata</taxon>
        <taxon>Salamandroidea</taxon>
        <taxon>Salamandridae</taxon>
        <taxon>Pleurodelinae</taxon>
        <taxon>Pleurodeles</taxon>
    </lineage>
</organism>
<reference evidence="2" key="1">
    <citation type="journal article" date="2022" name="bioRxiv">
        <title>Sequencing and chromosome-scale assembly of the giantPleurodeles waltlgenome.</title>
        <authorList>
            <person name="Brown T."/>
            <person name="Elewa A."/>
            <person name="Iarovenko S."/>
            <person name="Subramanian E."/>
            <person name="Araus A.J."/>
            <person name="Petzold A."/>
            <person name="Susuki M."/>
            <person name="Suzuki K.-i.T."/>
            <person name="Hayashi T."/>
            <person name="Toyoda A."/>
            <person name="Oliveira C."/>
            <person name="Osipova E."/>
            <person name="Leigh N.D."/>
            <person name="Simon A."/>
            <person name="Yun M.H."/>
        </authorList>
    </citation>
    <scope>NUCLEOTIDE SEQUENCE</scope>
    <source>
        <strain evidence="2">20211129_DDA</strain>
        <tissue evidence="2">Liver</tissue>
    </source>
</reference>
<dbReference type="EMBL" id="JANPWB010000015">
    <property type="protein sequence ID" value="KAJ1091801.1"/>
    <property type="molecule type" value="Genomic_DNA"/>
</dbReference>
<comment type="caution">
    <text evidence="2">The sequence shown here is derived from an EMBL/GenBank/DDBJ whole genome shotgun (WGS) entry which is preliminary data.</text>
</comment>
<dbReference type="AlphaFoldDB" id="A0AAV7LJI6"/>
<evidence type="ECO:0000313" key="2">
    <source>
        <dbReference type="EMBL" id="KAJ1091801.1"/>
    </source>
</evidence>
<accession>A0AAV7LJI6</accession>
<proteinExistence type="predicted"/>
<evidence type="ECO:0000256" key="1">
    <source>
        <dbReference type="SAM" id="MobiDB-lite"/>
    </source>
</evidence>
<name>A0AAV7LJI6_PLEWA</name>